<evidence type="ECO:0000256" key="1">
    <source>
        <dbReference type="ARBA" id="ARBA00004167"/>
    </source>
</evidence>
<protein>
    <submittedName>
        <fullName evidence="7">(spotted green pufferfish) hypothetical protein</fullName>
    </submittedName>
</protein>
<sequence>MSVSIWIFLLVLVSTATDSLLTMTRRCRKGFCIFLPEEAIQADAGLCFVLPCSFDTPYNFKPLNMVWFKCETFNSKCGDSDIIFHSNKRNVRDGFKGRVSLLEPDVTLRNCSIMVNDLTESDSGFYQLRLNGEKWNGSPDAFTFLVKATVSVESMTMMCAEDQNISNTY</sequence>
<evidence type="ECO:0000313" key="7">
    <source>
        <dbReference type="EMBL" id="CAF94200.1"/>
    </source>
</evidence>
<dbReference type="InterPro" id="IPR036179">
    <property type="entry name" value="Ig-like_dom_sf"/>
</dbReference>
<evidence type="ECO:0000256" key="2">
    <source>
        <dbReference type="ARBA" id="ARBA00022692"/>
    </source>
</evidence>
<feature type="domain" description="B-cell receptor CD22 first Ig-like" evidence="6">
    <location>
        <begin position="44"/>
        <end position="134"/>
    </location>
</feature>
<keyword evidence="3" id="KW-1133">Transmembrane helix</keyword>
<dbReference type="PANTHER" id="PTHR12035">
    <property type="entry name" value="SIALIC ACID BINDING IMMUNOGLOBULIN-LIKE LECTIN"/>
    <property type="match status" value="1"/>
</dbReference>
<evidence type="ECO:0000256" key="3">
    <source>
        <dbReference type="ARBA" id="ARBA00022989"/>
    </source>
</evidence>
<dbReference type="InterPro" id="IPR051036">
    <property type="entry name" value="SIGLEC"/>
</dbReference>
<dbReference type="GO" id="GO:0033691">
    <property type="term" value="F:sialic acid binding"/>
    <property type="evidence" value="ECO:0007669"/>
    <property type="project" value="TreeGrafter"/>
</dbReference>
<reference evidence="7" key="1">
    <citation type="journal article" date="2004" name="Nature">
        <title>Genome duplication in the teleost fish Tetraodon nigroviridis reveals the early vertebrate proto-karyotype.</title>
        <authorList>
            <person name="Jaillon O."/>
            <person name="Aury J.-M."/>
            <person name="Brunet F."/>
            <person name="Petit J.-L."/>
            <person name="Stange-Thomann N."/>
            <person name="Mauceli E."/>
            <person name="Bouneau L."/>
            <person name="Fischer C."/>
            <person name="Ozouf-Costaz C."/>
            <person name="Bernot A."/>
            <person name="Nicaud S."/>
            <person name="Jaffe D."/>
            <person name="Fisher S."/>
            <person name="Lutfalla G."/>
            <person name="Dossat C."/>
            <person name="Segurens B."/>
            <person name="Dasilva C."/>
            <person name="Salanoubat M."/>
            <person name="Levy M."/>
            <person name="Boudet N."/>
            <person name="Castellano S."/>
            <person name="Anthouard V."/>
            <person name="Jubin C."/>
            <person name="Castelli V."/>
            <person name="Katinka M."/>
            <person name="Vacherie B."/>
            <person name="Biemont C."/>
            <person name="Skalli Z."/>
            <person name="Cattolico L."/>
            <person name="Poulain J."/>
            <person name="De Berardinis V."/>
            <person name="Cruaud C."/>
            <person name="Duprat S."/>
            <person name="Brottier P."/>
            <person name="Coutanceau J.-P."/>
            <person name="Gouzy J."/>
            <person name="Parra G."/>
            <person name="Lardier G."/>
            <person name="Chapple C."/>
            <person name="McKernan K.J."/>
            <person name="McEwan P."/>
            <person name="Bosak S."/>
            <person name="Kellis M."/>
            <person name="Volff J.-N."/>
            <person name="Guigo R."/>
            <person name="Zody M.C."/>
            <person name="Mesirov J."/>
            <person name="Lindblad-Toh K."/>
            <person name="Birren B."/>
            <person name="Nusbaum C."/>
            <person name="Kahn D."/>
            <person name="Robinson-Rechavi M."/>
            <person name="Laudet V."/>
            <person name="Schachter V."/>
            <person name="Quetier F."/>
            <person name="Saurin W."/>
            <person name="Scarpelli C."/>
            <person name="Wincker P."/>
            <person name="Lander E.S."/>
            <person name="Weissenbach J."/>
            <person name="Roest Crollius H."/>
        </authorList>
    </citation>
    <scope>NUCLEOTIDE SEQUENCE [LARGE SCALE GENOMIC DNA]</scope>
</reference>
<name>Q4SYT2_TETNG</name>
<gene>
    <name evidence="7" type="ORF">GSTENG00010181001</name>
</gene>
<dbReference type="KEGG" id="tng:GSTEN00010181G001"/>
<dbReference type="AlphaFoldDB" id="Q4SYT2"/>
<evidence type="ECO:0000256" key="4">
    <source>
        <dbReference type="ARBA" id="ARBA00023136"/>
    </source>
</evidence>
<dbReference type="PANTHER" id="PTHR12035:SF128">
    <property type="entry name" value="BRANCHED CHAIN KETO ACID DEHYDROGENASE E1 SUBUNIT BETA,-LIKE-RELATED"/>
    <property type="match status" value="1"/>
</dbReference>
<keyword evidence="2" id="KW-0812">Transmembrane</keyword>
<feature type="chain" id="PRO_5004244104" evidence="5">
    <location>
        <begin position="20"/>
        <end position="169"/>
    </location>
</feature>
<dbReference type="GO" id="GO:0007155">
    <property type="term" value="P:cell adhesion"/>
    <property type="evidence" value="ECO:0007669"/>
    <property type="project" value="TreeGrafter"/>
</dbReference>
<evidence type="ECO:0000259" key="6">
    <source>
        <dbReference type="Pfam" id="PF24518"/>
    </source>
</evidence>
<dbReference type="OrthoDB" id="10012075at2759"/>
<proteinExistence type="predicted"/>
<dbReference type="InterPro" id="IPR013783">
    <property type="entry name" value="Ig-like_fold"/>
</dbReference>
<keyword evidence="5" id="KW-0732">Signal</keyword>
<dbReference type="GO" id="GO:0005886">
    <property type="term" value="C:plasma membrane"/>
    <property type="evidence" value="ECO:0007669"/>
    <property type="project" value="TreeGrafter"/>
</dbReference>
<dbReference type="SUPFAM" id="SSF48726">
    <property type="entry name" value="Immunoglobulin"/>
    <property type="match status" value="1"/>
</dbReference>
<feature type="signal peptide" evidence="5">
    <location>
        <begin position="1"/>
        <end position="19"/>
    </location>
</feature>
<dbReference type="InterPro" id="IPR056386">
    <property type="entry name" value="Ig_CD22"/>
</dbReference>
<comment type="subcellular location">
    <subcellularLocation>
        <location evidence="1">Membrane</location>
        <topology evidence="1">Single-pass membrane protein</topology>
    </subcellularLocation>
</comment>
<accession>Q4SYT2</accession>
<dbReference type="Pfam" id="PF24518">
    <property type="entry name" value="Ig_CD22"/>
    <property type="match status" value="1"/>
</dbReference>
<evidence type="ECO:0000256" key="5">
    <source>
        <dbReference type="SAM" id="SignalP"/>
    </source>
</evidence>
<dbReference type="EMBL" id="CAAE01011961">
    <property type="protein sequence ID" value="CAF94200.1"/>
    <property type="molecule type" value="Genomic_DNA"/>
</dbReference>
<organism evidence="7">
    <name type="scientific">Tetraodon nigroviridis</name>
    <name type="common">Spotted green pufferfish</name>
    <name type="synonym">Chelonodon nigroviridis</name>
    <dbReference type="NCBI Taxonomy" id="99883"/>
    <lineage>
        <taxon>Eukaryota</taxon>
        <taxon>Metazoa</taxon>
        <taxon>Chordata</taxon>
        <taxon>Craniata</taxon>
        <taxon>Vertebrata</taxon>
        <taxon>Euteleostomi</taxon>
        <taxon>Actinopterygii</taxon>
        <taxon>Neopterygii</taxon>
        <taxon>Teleostei</taxon>
        <taxon>Neoteleostei</taxon>
        <taxon>Acanthomorphata</taxon>
        <taxon>Eupercaria</taxon>
        <taxon>Tetraodontiformes</taxon>
        <taxon>Tetradontoidea</taxon>
        <taxon>Tetraodontidae</taxon>
        <taxon>Tetraodon</taxon>
    </lineage>
</organism>
<reference evidence="7" key="2">
    <citation type="submission" date="2004-02" db="EMBL/GenBank/DDBJ databases">
        <authorList>
            <consortium name="Genoscope"/>
            <consortium name="Whitehead Institute Centre for Genome Research"/>
        </authorList>
    </citation>
    <scope>NUCLEOTIDE SEQUENCE</scope>
</reference>
<keyword evidence="4" id="KW-0472">Membrane</keyword>
<comment type="caution">
    <text evidence="7">The sequence shown here is derived from an EMBL/GenBank/DDBJ whole genome shotgun (WGS) entry which is preliminary data.</text>
</comment>
<dbReference type="Gene3D" id="2.60.40.10">
    <property type="entry name" value="Immunoglobulins"/>
    <property type="match status" value="1"/>
</dbReference>